<dbReference type="Proteomes" id="UP000571084">
    <property type="component" value="Unassembled WGS sequence"/>
</dbReference>
<keyword evidence="4" id="KW-1185">Reference proteome</keyword>
<dbReference type="Gene3D" id="1.10.8.10">
    <property type="entry name" value="DNA helicase RuvA subunit, C-terminal domain"/>
    <property type="match status" value="1"/>
</dbReference>
<dbReference type="InterPro" id="IPR012349">
    <property type="entry name" value="Split_barrel_FMN-bd"/>
</dbReference>
<feature type="domain" description="Flavin reductase like" evidence="2">
    <location>
        <begin position="12"/>
        <end position="155"/>
    </location>
</feature>
<dbReference type="SMART" id="SM00903">
    <property type="entry name" value="Flavin_Reduct"/>
    <property type="match status" value="1"/>
</dbReference>
<dbReference type="Gene3D" id="2.30.110.10">
    <property type="entry name" value="Electron Transport, Fmn-binding Protein, Chain A"/>
    <property type="match status" value="1"/>
</dbReference>
<dbReference type="PANTHER" id="PTHR30466">
    <property type="entry name" value="FLAVIN REDUCTASE"/>
    <property type="match status" value="1"/>
</dbReference>
<dbReference type="InterPro" id="IPR009060">
    <property type="entry name" value="UBA-like_sf"/>
</dbReference>
<dbReference type="PANTHER" id="PTHR30466:SF1">
    <property type="entry name" value="FMN REDUCTASE (NADH) RUTF"/>
    <property type="match status" value="1"/>
</dbReference>
<evidence type="ECO:0000259" key="2">
    <source>
        <dbReference type="SMART" id="SM00903"/>
    </source>
</evidence>
<dbReference type="RefSeq" id="WP_168053444.1">
    <property type="nucleotide sequence ID" value="NZ_JAAOZT010000002.1"/>
</dbReference>
<dbReference type="InterPro" id="IPR050268">
    <property type="entry name" value="NADH-dep_flavin_reductase"/>
</dbReference>
<dbReference type="SUPFAM" id="SSF46934">
    <property type="entry name" value="UBA-like"/>
    <property type="match status" value="1"/>
</dbReference>
<proteinExistence type="predicted"/>
<keyword evidence="1" id="KW-0560">Oxidoreductase</keyword>
<dbReference type="GO" id="GO:0006208">
    <property type="term" value="P:pyrimidine nucleobase catabolic process"/>
    <property type="evidence" value="ECO:0007669"/>
    <property type="project" value="TreeGrafter"/>
</dbReference>
<name>A0A840RRH2_9BURK</name>
<sequence length="221" mass="24000">MKIDDKLFRKAMSSFPSGVTIVTTLDTEGQSRGFTATAFSSLSCNPPMILICLSNKAECFQTFTSSGRFAVNILSQDYEQLAMRFATTGADKFAGGEFVLGESGLPVLPYALASLECKVDQFHPGGDHVILTGIVEHANVHEGEATVYFGGKFRFLAELVPAKIDALKLQVTALMIKAVRKETRAGTLDCRAVLDETGCDVQKAIDLIRSRGQKTPKIVWV</sequence>
<organism evidence="3 4">
    <name type="scientific">Glaciimonas immobilis</name>
    <dbReference type="NCBI Taxonomy" id="728004"/>
    <lineage>
        <taxon>Bacteria</taxon>
        <taxon>Pseudomonadati</taxon>
        <taxon>Pseudomonadota</taxon>
        <taxon>Betaproteobacteria</taxon>
        <taxon>Burkholderiales</taxon>
        <taxon>Oxalobacteraceae</taxon>
        <taxon>Glaciimonas</taxon>
    </lineage>
</organism>
<protein>
    <submittedName>
        <fullName evidence="3">Flavin reductase (DIM6/NTAB) family NADH-FMN oxidoreductase RutF</fullName>
    </submittedName>
</protein>
<dbReference type="InterPro" id="IPR002563">
    <property type="entry name" value="Flavin_Rdtase-like_dom"/>
</dbReference>
<evidence type="ECO:0000313" key="3">
    <source>
        <dbReference type="EMBL" id="MBB5199079.1"/>
    </source>
</evidence>
<dbReference type="SUPFAM" id="SSF50475">
    <property type="entry name" value="FMN-binding split barrel"/>
    <property type="match status" value="1"/>
</dbReference>
<dbReference type="AlphaFoldDB" id="A0A840RRH2"/>
<evidence type="ECO:0000256" key="1">
    <source>
        <dbReference type="ARBA" id="ARBA00023002"/>
    </source>
</evidence>
<evidence type="ECO:0000313" key="4">
    <source>
        <dbReference type="Proteomes" id="UP000571084"/>
    </source>
</evidence>
<dbReference type="Pfam" id="PF01613">
    <property type="entry name" value="Flavin_Reduct"/>
    <property type="match status" value="1"/>
</dbReference>
<accession>A0A840RRH2</accession>
<dbReference type="EMBL" id="JACHHQ010000001">
    <property type="protein sequence ID" value="MBB5199079.1"/>
    <property type="molecule type" value="Genomic_DNA"/>
</dbReference>
<reference evidence="3 4" key="1">
    <citation type="submission" date="2020-08" db="EMBL/GenBank/DDBJ databases">
        <title>Genomic Encyclopedia of Type Strains, Phase IV (KMG-IV): sequencing the most valuable type-strain genomes for metagenomic binning, comparative biology and taxonomic classification.</title>
        <authorList>
            <person name="Goeker M."/>
        </authorList>
    </citation>
    <scope>NUCLEOTIDE SEQUENCE [LARGE SCALE GENOMIC DNA]</scope>
    <source>
        <strain evidence="3 4">DSM 23240</strain>
    </source>
</reference>
<gene>
    <name evidence="3" type="ORF">HNR39_000889</name>
</gene>
<dbReference type="GO" id="GO:0010181">
    <property type="term" value="F:FMN binding"/>
    <property type="evidence" value="ECO:0007669"/>
    <property type="project" value="InterPro"/>
</dbReference>
<dbReference type="GO" id="GO:0042602">
    <property type="term" value="F:riboflavin reductase (NADPH) activity"/>
    <property type="evidence" value="ECO:0007669"/>
    <property type="project" value="TreeGrafter"/>
</dbReference>
<comment type="caution">
    <text evidence="3">The sequence shown here is derived from an EMBL/GenBank/DDBJ whole genome shotgun (WGS) entry which is preliminary data.</text>
</comment>